<evidence type="ECO:0000313" key="2">
    <source>
        <dbReference type="EMBL" id="MDN3564866.1"/>
    </source>
</evidence>
<name>A0ABT8A5F9_9PROT</name>
<sequence>MTPILTTGTPPLREAFYALSMAQRMPDAELLDDVVRRYPAYANELTEFATELALDALRGDAAAEAAEAALDPVQVSPAVSRAMSRFHNRLHAIRTGAATREPVRPAEAPSNPFVTFSRDEFRGFARRLGANSVFVAKLRDRQIASGTMSDGFRRRVADELKAPLEVVVAHFAMSGGASMATRQFFKADAKPDPAGQQTFEEAVRSSGLTDDQQQHLLSL</sequence>
<dbReference type="RefSeq" id="WP_290316677.1">
    <property type="nucleotide sequence ID" value="NZ_JAUFPN010000120.1"/>
</dbReference>
<proteinExistence type="predicted"/>
<protein>
    <submittedName>
        <fullName evidence="2">Uncharacterized protein</fullName>
    </submittedName>
</protein>
<organism evidence="2 3">
    <name type="scientific">Paeniroseomonas aquatica</name>
    <dbReference type="NCBI Taxonomy" id="373043"/>
    <lineage>
        <taxon>Bacteria</taxon>
        <taxon>Pseudomonadati</taxon>
        <taxon>Pseudomonadota</taxon>
        <taxon>Alphaproteobacteria</taxon>
        <taxon>Acetobacterales</taxon>
        <taxon>Acetobacteraceae</taxon>
        <taxon>Paeniroseomonas</taxon>
    </lineage>
</organism>
<gene>
    <name evidence="2" type="ORF">QWZ14_10875</name>
</gene>
<feature type="compositionally biased region" description="Polar residues" evidence="1">
    <location>
        <begin position="206"/>
        <end position="219"/>
    </location>
</feature>
<evidence type="ECO:0000313" key="3">
    <source>
        <dbReference type="Proteomes" id="UP001529369"/>
    </source>
</evidence>
<accession>A0ABT8A5F9</accession>
<dbReference type="Proteomes" id="UP001529369">
    <property type="component" value="Unassembled WGS sequence"/>
</dbReference>
<evidence type="ECO:0000256" key="1">
    <source>
        <dbReference type="SAM" id="MobiDB-lite"/>
    </source>
</evidence>
<keyword evidence="3" id="KW-1185">Reference proteome</keyword>
<feature type="region of interest" description="Disordered" evidence="1">
    <location>
        <begin position="188"/>
        <end position="219"/>
    </location>
</feature>
<reference evidence="3" key="1">
    <citation type="journal article" date="2019" name="Int. J. Syst. Evol. Microbiol.">
        <title>The Global Catalogue of Microorganisms (GCM) 10K type strain sequencing project: providing services to taxonomists for standard genome sequencing and annotation.</title>
        <authorList>
            <consortium name="The Broad Institute Genomics Platform"/>
            <consortium name="The Broad Institute Genome Sequencing Center for Infectious Disease"/>
            <person name="Wu L."/>
            <person name="Ma J."/>
        </authorList>
    </citation>
    <scope>NUCLEOTIDE SEQUENCE [LARGE SCALE GENOMIC DNA]</scope>
    <source>
        <strain evidence="3">CECT 7131</strain>
    </source>
</reference>
<dbReference type="EMBL" id="JAUFPN010000120">
    <property type="protein sequence ID" value="MDN3564866.1"/>
    <property type="molecule type" value="Genomic_DNA"/>
</dbReference>
<comment type="caution">
    <text evidence="2">The sequence shown here is derived from an EMBL/GenBank/DDBJ whole genome shotgun (WGS) entry which is preliminary data.</text>
</comment>